<keyword evidence="3" id="KW-1185">Reference proteome</keyword>
<dbReference type="EMBL" id="AOGW02000012">
    <property type="protein sequence ID" value="EMY60657.1"/>
    <property type="molecule type" value="Genomic_DNA"/>
</dbReference>
<protein>
    <submittedName>
        <fullName evidence="2">Uncharacterized protein</fullName>
    </submittedName>
</protein>
<reference evidence="2" key="1">
    <citation type="submission" date="2013-03" db="EMBL/GenBank/DDBJ databases">
        <authorList>
            <person name="Harkins D.M."/>
            <person name="Durkin A.S."/>
            <person name="Brinkac L.M."/>
            <person name="Haft D.H."/>
            <person name="Selengut J.D."/>
            <person name="Sanka R."/>
            <person name="DePew J."/>
            <person name="Purushe J."/>
            <person name="Hartskeerl R.A."/>
            <person name="Ahmed A."/>
            <person name="van der Linden H."/>
            <person name="Goris M.G.A."/>
            <person name="Vinetz J.M."/>
            <person name="Sutton G.G."/>
            <person name="Nierman W.C."/>
            <person name="Fouts D.E."/>
        </authorList>
    </citation>
    <scope>NUCLEOTIDE SEQUENCE [LARGE SCALE GENOMIC DNA]</scope>
    <source>
        <strain evidence="2">LT 11-33</strain>
    </source>
</reference>
<sequence>MNLQKSRHYVGVALIFLNFFLINCSEKGSGTSVNFLSLIGLFNEAKPNTSSTPPPYGNQPPGATPTNNGVPVSHSAALNLYETHELNPNILELFGIFYHNDPNFPELRQITDVSIVKFNDNLAQSGQEDWDFNQLILDSKMGNIIYSRGLKGMAYFSDTDLKNAKQIVALPNGVISILSGIDSILPCWKFNGNQIVKISTCNAVLNLSPKKIIAYGQNAILALDSTNRIHQVNLTDNTHEILNFRYQLNNIINISANENVVLVIYDNGYSVTAFLDTGSITESRFEEKASNHNLRISFNGDEASLTEKFRISEIVRNFEGRFFAYSPDFHKIISLDPFLKPTNGFWSFLPKLIPFMRIKNVNGLRMYPNSRLLYVFSSYSLDCFSEIDYESRADLLRYIPDPLQKVFEKVDSLKIEDLDPKQNIFKIPSIEQVIIAEKAKLL</sequence>
<evidence type="ECO:0000313" key="2">
    <source>
        <dbReference type="EMBL" id="EMY60657.1"/>
    </source>
</evidence>
<dbReference type="OrthoDB" id="333306at2"/>
<gene>
    <name evidence="2" type="ORF">LEP1GSC203_0344</name>
</gene>
<feature type="region of interest" description="Disordered" evidence="1">
    <location>
        <begin position="48"/>
        <end position="69"/>
    </location>
</feature>
<organism evidence="2 3">
    <name type="scientific">Leptospira terpstrae serovar Hualin str. LT 11-33 = ATCC 700639</name>
    <dbReference type="NCBI Taxonomy" id="1257025"/>
    <lineage>
        <taxon>Bacteria</taxon>
        <taxon>Pseudomonadati</taxon>
        <taxon>Spirochaetota</taxon>
        <taxon>Spirochaetia</taxon>
        <taxon>Leptospirales</taxon>
        <taxon>Leptospiraceae</taxon>
        <taxon>Leptospira</taxon>
    </lineage>
</organism>
<evidence type="ECO:0000256" key="1">
    <source>
        <dbReference type="SAM" id="MobiDB-lite"/>
    </source>
</evidence>
<name>N1VUH6_9LEPT</name>
<evidence type="ECO:0000313" key="3">
    <source>
        <dbReference type="Proteomes" id="UP000012371"/>
    </source>
</evidence>
<accession>N1VUH6</accession>
<dbReference type="RefSeq" id="WP_002974768.1">
    <property type="nucleotide sequence ID" value="NZ_AOGW02000012.1"/>
</dbReference>
<dbReference type="AlphaFoldDB" id="N1VUH6"/>
<dbReference type="Proteomes" id="UP000012371">
    <property type="component" value="Unassembled WGS sequence"/>
</dbReference>
<comment type="caution">
    <text evidence="2">The sequence shown here is derived from an EMBL/GenBank/DDBJ whole genome shotgun (WGS) entry which is preliminary data.</text>
</comment>
<proteinExistence type="predicted"/>
<dbReference type="NCBIfam" id="NF047521">
    <property type="entry name" value="LIC_11904_fam"/>
    <property type="match status" value="1"/>
</dbReference>
<dbReference type="STRING" id="1257025.LEP1GSC203_0344"/>